<evidence type="ECO:0000256" key="12">
    <source>
        <dbReference type="HAMAP-Rule" id="MF_01225"/>
    </source>
</evidence>
<evidence type="ECO:0000256" key="7">
    <source>
        <dbReference type="ARBA" id="ARBA00023014"/>
    </source>
</evidence>
<name>G9WPZ1_9FIRM</name>
<evidence type="ECO:0000256" key="2">
    <source>
        <dbReference type="ARBA" id="ARBA00022485"/>
    </source>
</evidence>
<dbReference type="PROSITE" id="PS51918">
    <property type="entry name" value="RADICAL_SAM"/>
    <property type="match status" value="1"/>
</dbReference>
<feature type="binding site" evidence="12">
    <location>
        <position position="267"/>
    </location>
    <ligand>
        <name>[4Fe-4S] cluster</name>
        <dbReference type="ChEBI" id="CHEBI:49883"/>
        <label>2</label>
        <note>4Fe-4S-substrate</note>
    </ligand>
</feature>
<dbReference type="GO" id="GO:0061798">
    <property type="term" value="F:GTP 3',8'-cyclase activity"/>
    <property type="evidence" value="ECO:0007669"/>
    <property type="project" value="UniProtKB-UniRule"/>
</dbReference>
<dbReference type="InterPro" id="IPR050105">
    <property type="entry name" value="MoCo_biosynth_MoaA/MoaC"/>
</dbReference>
<comment type="function">
    <text evidence="12">Catalyzes the cyclization of GTP to (8S)-3',8-cyclo-7,8-dihydroguanosine 5'-triphosphate.</text>
</comment>
<dbReference type="GO" id="GO:0005525">
    <property type="term" value="F:GTP binding"/>
    <property type="evidence" value="ECO:0007669"/>
    <property type="project" value="UniProtKB-UniRule"/>
</dbReference>
<dbReference type="AlphaFoldDB" id="G9WPZ1"/>
<dbReference type="SUPFAM" id="SSF102114">
    <property type="entry name" value="Radical SAM enzymes"/>
    <property type="match status" value="1"/>
</dbReference>
<dbReference type="EC" id="4.1.99.22" evidence="1 12"/>
<proteinExistence type="inferred from homology"/>
<dbReference type="GO" id="GO:0046872">
    <property type="term" value="F:metal ion binding"/>
    <property type="evidence" value="ECO:0007669"/>
    <property type="project" value="UniProtKB-KW"/>
</dbReference>
<evidence type="ECO:0000256" key="8">
    <source>
        <dbReference type="ARBA" id="ARBA00023134"/>
    </source>
</evidence>
<keyword evidence="15" id="KW-1185">Reference proteome</keyword>
<feature type="binding site" evidence="12">
    <location>
        <position position="67"/>
    </location>
    <ligand>
        <name>S-adenosyl-L-methionine</name>
        <dbReference type="ChEBI" id="CHEBI:59789"/>
    </ligand>
</feature>
<keyword evidence="5 12" id="KW-0547">Nucleotide-binding</keyword>
<dbReference type="SFLD" id="SFLDG01067">
    <property type="entry name" value="SPASM/twitch_domain_containing"/>
    <property type="match status" value="1"/>
</dbReference>
<dbReference type="PANTHER" id="PTHR22960">
    <property type="entry name" value="MOLYBDOPTERIN COFACTOR SYNTHESIS PROTEIN A"/>
    <property type="match status" value="1"/>
</dbReference>
<dbReference type="HOGENOM" id="CLU_009273_0_1_9"/>
<dbReference type="UniPathway" id="UPA00344"/>
<reference evidence="14" key="1">
    <citation type="submission" date="2011-08" db="EMBL/GenBank/DDBJ databases">
        <authorList>
            <consortium name="The Broad Institute Genome Sequencing Platform"/>
            <person name="Earl A."/>
            <person name="Ward D."/>
            <person name="Feldgarden M."/>
            <person name="Gevers D."/>
            <person name="Sizova M."/>
            <person name="Hazen A."/>
            <person name="Epstein S."/>
            <person name="Young S.K."/>
            <person name="Zeng Q."/>
            <person name="Gargeya S."/>
            <person name="Fitzgerald M."/>
            <person name="Haas B."/>
            <person name="Abouelleil A."/>
            <person name="Alvarado L."/>
            <person name="Arachchi H.M."/>
            <person name="Berlin A."/>
            <person name="Brown A."/>
            <person name="Chapman S.B."/>
            <person name="Chen Z."/>
            <person name="Dunbar C."/>
            <person name="Freedman E."/>
            <person name="Gearin G."/>
            <person name="Gellesch M."/>
            <person name="Goldberg J."/>
            <person name="Griggs A."/>
            <person name="Gujja S."/>
            <person name="Heiman D."/>
            <person name="Howarth C."/>
            <person name="Larson L."/>
            <person name="Lui A."/>
            <person name="MacDonald P.J.P."/>
            <person name="Montmayeur A."/>
            <person name="Murphy C."/>
            <person name="Neiman D."/>
            <person name="Pearson M."/>
            <person name="Priest M."/>
            <person name="Roberts A."/>
            <person name="Saif S."/>
            <person name="Shea T."/>
            <person name="Shenoy N."/>
            <person name="Sisk P."/>
            <person name="Stolte C."/>
            <person name="Sykes S."/>
            <person name="Wortman J."/>
            <person name="Nusbaum C."/>
            <person name="Birren B."/>
        </authorList>
    </citation>
    <scope>NUCLEOTIDE SEQUENCE</scope>
    <source>
        <strain evidence="14">ACB1</strain>
    </source>
</reference>
<evidence type="ECO:0000259" key="13">
    <source>
        <dbReference type="PROSITE" id="PS51918"/>
    </source>
</evidence>
<dbReference type="NCBIfam" id="TIGR02666">
    <property type="entry name" value="moaA"/>
    <property type="match status" value="1"/>
</dbReference>
<feature type="binding site" evidence="12">
    <location>
        <position position="24"/>
    </location>
    <ligand>
        <name>[4Fe-4S] cluster</name>
        <dbReference type="ChEBI" id="CHEBI:49883"/>
        <label>1</label>
        <note>4Fe-4S-S-AdoMet</note>
    </ligand>
</feature>
<keyword evidence="4 12" id="KW-0479">Metal-binding</keyword>
<keyword evidence="9 12" id="KW-0501">Molybdenum cofactor biosynthesis</keyword>
<evidence type="ECO:0000256" key="11">
    <source>
        <dbReference type="ARBA" id="ARBA00048697"/>
    </source>
</evidence>
<dbReference type="SFLD" id="SFLDG01383">
    <property type="entry name" value="cyclic_pyranopterin_phosphate"/>
    <property type="match status" value="1"/>
</dbReference>
<dbReference type="GO" id="GO:0051539">
    <property type="term" value="F:4 iron, 4 sulfur cluster binding"/>
    <property type="evidence" value="ECO:0007669"/>
    <property type="project" value="UniProtKB-UniRule"/>
</dbReference>
<dbReference type="PATRIC" id="fig|796943.3.peg.1882"/>
<dbReference type="RefSeq" id="WP_009535270.1">
    <property type="nucleotide sequence ID" value="NZ_KE148312.1"/>
</dbReference>
<dbReference type="InterPro" id="IPR007197">
    <property type="entry name" value="rSAM"/>
</dbReference>
<keyword evidence="6 12" id="KW-0408">Iron</keyword>
<dbReference type="CDD" id="cd01335">
    <property type="entry name" value="Radical_SAM"/>
    <property type="match status" value="1"/>
</dbReference>
<dbReference type="Pfam" id="PF04055">
    <property type="entry name" value="Radical_SAM"/>
    <property type="match status" value="1"/>
</dbReference>
<evidence type="ECO:0000256" key="6">
    <source>
        <dbReference type="ARBA" id="ARBA00023004"/>
    </source>
</evidence>
<dbReference type="InterPro" id="IPR013785">
    <property type="entry name" value="Aldolase_TIM"/>
</dbReference>
<feature type="binding site" evidence="12">
    <location>
        <position position="250"/>
    </location>
    <ligand>
        <name>[4Fe-4S] cluster</name>
        <dbReference type="ChEBI" id="CHEBI:49883"/>
        <label>2</label>
        <note>4Fe-4S-substrate</note>
    </ligand>
</feature>
<evidence type="ECO:0000313" key="14">
    <source>
        <dbReference type="EMBL" id="EHL10424.1"/>
    </source>
</evidence>
<dbReference type="InterPro" id="IPR013483">
    <property type="entry name" value="MoaA"/>
</dbReference>
<dbReference type="HAMAP" id="MF_01225_B">
    <property type="entry name" value="MoaA_B"/>
    <property type="match status" value="1"/>
</dbReference>
<dbReference type="InterPro" id="IPR000385">
    <property type="entry name" value="MoaA_NifB_PqqE_Fe-S-bd_CS"/>
</dbReference>
<dbReference type="InterPro" id="IPR058240">
    <property type="entry name" value="rSAM_sf"/>
</dbReference>
<feature type="binding site" evidence="12">
    <location>
        <position position="13"/>
    </location>
    <ligand>
        <name>GTP</name>
        <dbReference type="ChEBI" id="CHEBI:37565"/>
    </ligand>
</feature>
<dbReference type="SFLD" id="SFLDG01386">
    <property type="entry name" value="main_SPASM_domain-containing"/>
    <property type="match status" value="1"/>
</dbReference>
<comment type="similarity">
    <text evidence="12">Belongs to the radical SAM superfamily. MoaA family.</text>
</comment>
<feature type="binding site" evidence="12">
    <location>
        <position position="27"/>
    </location>
    <ligand>
        <name>[4Fe-4S] cluster</name>
        <dbReference type="ChEBI" id="CHEBI:49883"/>
        <label>1</label>
        <note>4Fe-4S-S-AdoMet</note>
    </ligand>
</feature>
<feature type="binding site" evidence="12">
    <location>
        <begin position="255"/>
        <end position="257"/>
    </location>
    <ligand>
        <name>GTP</name>
        <dbReference type="ChEBI" id="CHEBI:37565"/>
    </ligand>
</feature>
<feature type="binding site" evidence="12">
    <location>
        <position position="253"/>
    </location>
    <ligand>
        <name>[4Fe-4S] cluster</name>
        <dbReference type="ChEBI" id="CHEBI:49883"/>
        <label>2</label>
        <note>4Fe-4S-substrate</note>
    </ligand>
</feature>
<evidence type="ECO:0000256" key="9">
    <source>
        <dbReference type="ARBA" id="ARBA00023150"/>
    </source>
</evidence>
<dbReference type="SMART" id="SM00729">
    <property type="entry name" value="Elp3"/>
    <property type="match status" value="1"/>
</dbReference>
<feature type="domain" description="Radical SAM core" evidence="13">
    <location>
        <begin position="4"/>
        <end position="222"/>
    </location>
</feature>
<comment type="pathway">
    <text evidence="12">Cofactor biosynthesis; molybdopterin biosynthesis.</text>
</comment>
<dbReference type="GO" id="GO:0061799">
    <property type="term" value="F:cyclic pyranopterin monophosphate synthase activity"/>
    <property type="evidence" value="ECO:0007669"/>
    <property type="project" value="TreeGrafter"/>
</dbReference>
<feature type="binding site" evidence="12">
    <location>
        <position position="26"/>
    </location>
    <ligand>
        <name>S-adenosyl-L-methionine</name>
        <dbReference type="ChEBI" id="CHEBI:59789"/>
    </ligand>
</feature>
<dbReference type="EMBL" id="AFZC02000001">
    <property type="protein sequence ID" value="EHL10424.1"/>
    <property type="molecule type" value="Genomic_DNA"/>
</dbReference>
<evidence type="ECO:0000256" key="10">
    <source>
        <dbReference type="ARBA" id="ARBA00023239"/>
    </source>
</evidence>
<dbReference type="Pfam" id="PF06463">
    <property type="entry name" value="Mob_synth_C"/>
    <property type="match status" value="1"/>
</dbReference>
<dbReference type="GO" id="GO:1904047">
    <property type="term" value="F:S-adenosyl-L-methionine binding"/>
    <property type="evidence" value="ECO:0007669"/>
    <property type="project" value="UniProtKB-UniRule"/>
</dbReference>
<evidence type="ECO:0000256" key="4">
    <source>
        <dbReference type="ARBA" id="ARBA00022723"/>
    </source>
</evidence>
<feature type="binding site" evidence="12">
    <location>
        <position position="188"/>
    </location>
    <ligand>
        <name>S-adenosyl-L-methionine</name>
        <dbReference type="ChEBI" id="CHEBI:59789"/>
    </ligand>
</feature>
<dbReference type="CDD" id="cd21117">
    <property type="entry name" value="Twitch_MoaA"/>
    <property type="match status" value="1"/>
</dbReference>
<keyword evidence="3 12" id="KW-0949">S-adenosyl-L-methionine</keyword>
<evidence type="ECO:0000256" key="5">
    <source>
        <dbReference type="ARBA" id="ARBA00022741"/>
    </source>
</evidence>
<gene>
    <name evidence="12" type="primary">moaA</name>
    <name evidence="14" type="ORF">HMPREF9625_01424</name>
</gene>
<evidence type="ECO:0000256" key="3">
    <source>
        <dbReference type="ARBA" id="ARBA00022691"/>
    </source>
</evidence>
<keyword evidence="10 12" id="KW-0456">Lyase</keyword>
<dbReference type="InterPro" id="IPR010505">
    <property type="entry name" value="MoaA_twitch"/>
</dbReference>
<keyword evidence="7 12" id="KW-0411">Iron-sulfur</keyword>
<evidence type="ECO:0000313" key="15">
    <source>
        <dbReference type="Proteomes" id="UP000018461"/>
    </source>
</evidence>
<dbReference type="PANTHER" id="PTHR22960:SF0">
    <property type="entry name" value="MOLYBDENUM COFACTOR BIOSYNTHESIS PROTEIN 1"/>
    <property type="match status" value="1"/>
</dbReference>
<feature type="binding site" evidence="12">
    <location>
        <position position="118"/>
    </location>
    <ligand>
        <name>S-adenosyl-L-methionine</name>
        <dbReference type="ChEBI" id="CHEBI:59789"/>
    </ligand>
</feature>
<reference evidence="14" key="2">
    <citation type="submission" date="2013-03" db="EMBL/GenBank/DDBJ databases">
        <title>The Genome Sequence of Oribacterium sp. ACB1.</title>
        <authorList>
            <consortium name="The Broad Institute Genomics Platform"/>
            <consortium name="The Broad Institute Genome Sequencing Center for Infectious Disease"/>
            <person name="Earl A."/>
            <person name="Ward D."/>
            <person name="Feldgarden M."/>
            <person name="Gevers D."/>
            <person name="Sizova M."/>
            <person name="Hazen A."/>
            <person name="Epstein S."/>
            <person name="Walker B."/>
            <person name="Young S."/>
            <person name="Zeng Q."/>
            <person name="Gargeya S."/>
            <person name="Fitzgerald M."/>
            <person name="Haas B."/>
            <person name="Abouelleil A."/>
            <person name="Allen A.W."/>
            <person name="Alvarado L."/>
            <person name="Arachchi H.M."/>
            <person name="Berlin A.M."/>
            <person name="Chapman S.B."/>
            <person name="Gainer-Dewar J."/>
            <person name="Goldberg J."/>
            <person name="Griggs A."/>
            <person name="Gujja S."/>
            <person name="Hansen M."/>
            <person name="Howarth C."/>
            <person name="Imamovic A."/>
            <person name="Ireland A."/>
            <person name="Larimer J."/>
            <person name="McCowan C."/>
            <person name="Murphy C."/>
            <person name="Pearson M."/>
            <person name="Poon T.W."/>
            <person name="Priest M."/>
            <person name="Roberts A."/>
            <person name="Saif S."/>
            <person name="Shea T."/>
            <person name="Sisk P."/>
            <person name="Sykes S."/>
            <person name="Wortman J."/>
            <person name="Nusbaum C."/>
            <person name="Birren B."/>
        </authorList>
    </citation>
    <scope>NUCLEOTIDE SEQUENCE [LARGE SCALE GENOMIC DNA]</scope>
    <source>
        <strain evidence="14">ACB1</strain>
    </source>
</reference>
<comment type="subunit">
    <text evidence="12">Monomer and homodimer.</text>
</comment>
<dbReference type="Gene3D" id="3.20.20.70">
    <property type="entry name" value="Aldolase class I"/>
    <property type="match status" value="1"/>
</dbReference>
<organism evidence="14 15">
    <name type="scientific">Oribacterium parvum ACB1</name>
    <dbReference type="NCBI Taxonomy" id="796943"/>
    <lineage>
        <taxon>Bacteria</taxon>
        <taxon>Bacillati</taxon>
        <taxon>Bacillota</taxon>
        <taxon>Clostridia</taxon>
        <taxon>Lachnospirales</taxon>
        <taxon>Lachnospiraceae</taxon>
        <taxon>Oribacterium</taxon>
    </lineage>
</organism>
<dbReference type="InterPro" id="IPR006638">
    <property type="entry name" value="Elp3/MiaA/NifB-like_rSAM"/>
</dbReference>
<accession>G9WPZ1</accession>
<feature type="binding site" evidence="12">
    <location>
        <position position="94"/>
    </location>
    <ligand>
        <name>GTP</name>
        <dbReference type="ChEBI" id="CHEBI:37565"/>
    </ligand>
</feature>
<protein>
    <recommendedName>
        <fullName evidence="1 12">GTP 3',8-cyclase</fullName>
        <ecNumber evidence="1 12">4.1.99.22</ecNumber>
    </recommendedName>
    <alternativeName>
        <fullName evidence="12">Molybdenum cofactor biosynthesis protein A</fullName>
    </alternativeName>
</protein>
<feature type="binding site" evidence="12">
    <location>
        <position position="154"/>
    </location>
    <ligand>
        <name>GTP</name>
        <dbReference type="ChEBI" id="CHEBI:37565"/>
    </ligand>
</feature>
<sequence length="328" mass="36938">MKDQFQRQINYMRLSVTDRCNLRCRYCMPKGMENVLPVEKLLSFSELLFLAEEASKLGISRFKVTGGEPLVRDGVLDFIKELKKLDKVEQVTLTTNGILLKEALPELLSAEIDGINVSLDSLKEERFAEITGLPVLPKVLEGIRRACDAGLHVKLNTVMQKGKNEDELFSLLALAKERPLDIRFIEMMPIGYGRNFEPYYNEKILEKIREIYPGITEDISVHGNGPAKYYRIPGFLGSVGFISALHGKFCGSCNRIRLTSEGELKPCLCYGNGYALRGILRNTAFSEEEKRAEVEKTLRNCILGKPESHAFEKLSEVTEHRAMGKIGG</sequence>
<keyword evidence="8 12" id="KW-0342">GTP-binding</keyword>
<feature type="binding site" evidence="12">
    <location>
        <position position="20"/>
    </location>
    <ligand>
        <name>[4Fe-4S] cluster</name>
        <dbReference type="ChEBI" id="CHEBI:49883"/>
        <label>1</label>
        <note>4Fe-4S-S-AdoMet</note>
    </ligand>
</feature>
<keyword evidence="2 12" id="KW-0004">4Fe-4S</keyword>
<comment type="caution">
    <text evidence="14">The sequence shown here is derived from an EMBL/GenBank/DDBJ whole genome shotgun (WGS) entry which is preliminary data.</text>
</comment>
<evidence type="ECO:0000256" key="1">
    <source>
        <dbReference type="ARBA" id="ARBA00012167"/>
    </source>
</evidence>
<dbReference type="Proteomes" id="UP000018461">
    <property type="component" value="Unassembled WGS sequence"/>
</dbReference>
<dbReference type="GO" id="GO:0006777">
    <property type="term" value="P:Mo-molybdopterin cofactor biosynthetic process"/>
    <property type="evidence" value="ECO:0007669"/>
    <property type="project" value="UniProtKB-UniRule"/>
</dbReference>
<comment type="caution">
    <text evidence="12">Lacks conserved residue(s) required for the propagation of feature annotation.</text>
</comment>
<comment type="catalytic activity">
    <reaction evidence="11 12">
        <text>GTP + AH2 + S-adenosyl-L-methionine = (8S)-3',8-cyclo-7,8-dihydroguanosine 5'-triphosphate + 5'-deoxyadenosine + L-methionine + A + H(+)</text>
        <dbReference type="Rhea" id="RHEA:49576"/>
        <dbReference type="ChEBI" id="CHEBI:13193"/>
        <dbReference type="ChEBI" id="CHEBI:15378"/>
        <dbReference type="ChEBI" id="CHEBI:17319"/>
        <dbReference type="ChEBI" id="CHEBI:17499"/>
        <dbReference type="ChEBI" id="CHEBI:37565"/>
        <dbReference type="ChEBI" id="CHEBI:57844"/>
        <dbReference type="ChEBI" id="CHEBI:59789"/>
        <dbReference type="ChEBI" id="CHEBI:131766"/>
        <dbReference type="EC" id="4.1.99.22"/>
    </reaction>
</comment>
<comment type="cofactor">
    <cofactor evidence="12">
        <name>[4Fe-4S] cluster</name>
        <dbReference type="ChEBI" id="CHEBI:49883"/>
    </cofactor>
    <text evidence="12">Binds 2 [4Fe-4S] clusters. Binds 1 [4Fe-4S] cluster coordinated with 3 cysteines and an exchangeable S-adenosyl-L-methionine and 1 [4Fe-4S] cluster coordinated with 3 cysteines and the GTP-derived substrate.</text>
</comment>
<dbReference type="InterPro" id="IPR040064">
    <property type="entry name" value="MoaA-like"/>
</dbReference>
<dbReference type="STRING" id="796943.HMPREF9625_01424"/>
<dbReference type="SFLD" id="SFLDS00029">
    <property type="entry name" value="Radical_SAM"/>
    <property type="match status" value="1"/>
</dbReference>
<dbReference type="PROSITE" id="PS01305">
    <property type="entry name" value="MOAA_NIFB_PQQE"/>
    <property type="match status" value="1"/>
</dbReference>